<evidence type="ECO:0000259" key="3">
    <source>
        <dbReference type="Pfam" id="PF19040"/>
    </source>
</evidence>
<dbReference type="AlphaFoldDB" id="A0A5Q0MEP9"/>
<dbReference type="GO" id="GO:0009103">
    <property type="term" value="P:lipopolysaccharide biosynthetic process"/>
    <property type="evidence" value="ECO:0007669"/>
    <property type="project" value="TreeGrafter"/>
</dbReference>
<protein>
    <submittedName>
        <fullName evidence="4">Acyltransferase family protein</fullName>
    </submittedName>
</protein>
<accession>A0A5Q0MEP9</accession>
<dbReference type="RefSeq" id="WP_153285792.1">
    <property type="nucleotide sequence ID" value="NZ_CP045644.1"/>
</dbReference>
<keyword evidence="4" id="KW-0808">Transferase</keyword>
<evidence type="ECO:0000256" key="1">
    <source>
        <dbReference type="SAM" id="Phobius"/>
    </source>
</evidence>
<feature type="transmembrane region" description="Helical" evidence="1">
    <location>
        <begin position="312"/>
        <end position="333"/>
    </location>
</feature>
<proteinExistence type="predicted"/>
<dbReference type="EMBL" id="CP045644">
    <property type="protein sequence ID" value="QFZ87397.1"/>
    <property type="molecule type" value="Genomic_DNA"/>
</dbReference>
<dbReference type="PANTHER" id="PTHR23028">
    <property type="entry name" value="ACETYLTRANSFERASE"/>
    <property type="match status" value="1"/>
</dbReference>
<keyword evidence="1" id="KW-0812">Transmembrane</keyword>
<feature type="domain" description="SGNH" evidence="3">
    <location>
        <begin position="408"/>
        <end position="631"/>
    </location>
</feature>
<feature type="transmembrane region" description="Helical" evidence="1">
    <location>
        <begin position="74"/>
        <end position="93"/>
    </location>
</feature>
<gene>
    <name evidence="4" type="ORF">GFK26_33805</name>
</gene>
<dbReference type="InterPro" id="IPR002656">
    <property type="entry name" value="Acyl_transf_3_dom"/>
</dbReference>
<feature type="transmembrane region" description="Helical" evidence="1">
    <location>
        <begin position="39"/>
        <end position="62"/>
    </location>
</feature>
<feature type="transmembrane region" description="Helical" evidence="1">
    <location>
        <begin position="247"/>
        <end position="266"/>
    </location>
</feature>
<keyword evidence="1" id="KW-1133">Transmembrane helix</keyword>
<feature type="transmembrane region" description="Helical" evidence="1">
    <location>
        <begin position="12"/>
        <end position="33"/>
    </location>
</feature>
<keyword evidence="4" id="KW-0012">Acyltransferase</keyword>
<feature type="transmembrane region" description="Helical" evidence="1">
    <location>
        <begin position="345"/>
        <end position="367"/>
    </location>
</feature>
<reference evidence="4 5" key="1">
    <citation type="submission" date="2019-10" db="EMBL/GenBank/DDBJ databases">
        <title>Complete genome sequence of Variovorax paradoxus 5C-2.</title>
        <authorList>
            <person name="Gogoleva N.E."/>
            <person name="Balkin A.S."/>
        </authorList>
    </citation>
    <scope>NUCLEOTIDE SEQUENCE [LARGE SCALE GENOMIC DNA]</scope>
    <source>
        <strain evidence="4 5">5C-2</strain>
    </source>
</reference>
<dbReference type="Pfam" id="PF01757">
    <property type="entry name" value="Acyl_transf_3"/>
    <property type="match status" value="1"/>
</dbReference>
<feature type="transmembrane region" description="Helical" evidence="1">
    <location>
        <begin position="278"/>
        <end position="300"/>
    </location>
</feature>
<feature type="transmembrane region" description="Helical" evidence="1">
    <location>
        <begin position="164"/>
        <end position="182"/>
    </location>
</feature>
<dbReference type="Pfam" id="PF19040">
    <property type="entry name" value="SGNH"/>
    <property type="match status" value="1"/>
</dbReference>
<evidence type="ECO:0000259" key="2">
    <source>
        <dbReference type="Pfam" id="PF01757"/>
    </source>
</evidence>
<dbReference type="InterPro" id="IPR043968">
    <property type="entry name" value="SGNH"/>
</dbReference>
<evidence type="ECO:0000313" key="5">
    <source>
        <dbReference type="Proteomes" id="UP000326780"/>
    </source>
</evidence>
<dbReference type="InterPro" id="IPR050879">
    <property type="entry name" value="Acyltransferase_3"/>
</dbReference>
<dbReference type="GO" id="GO:0016747">
    <property type="term" value="F:acyltransferase activity, transferring groups other than amino-acyl groups"/>
    <property type="evidence" value="ECO:0007669"/>
    <property type="project" value="InterPro"/>
</dbReference>
<name>A0A5Q0MEP9_VARPD</name>
<evidence type="ECO:0000313" key="4">
    <source>
        <dbReference type="EMBL" id="QFZ87397.1"/>
    </source>
</evidence>
<dbReference type="Proteomes" id="UP000326780">
    <property type="component" value="Chromosome"/>
</dbReference>
<dbReference type="GO" id="GO:0016020">
    <property type="term" value="C:membrane"/>
    <property type="evidence" value="ECO:0007669"/>
    <property type="project" value="TreeGrafter"/>
</dbReference>
<dbReference type="PANTHER" id="PTHR23028:SF53">
    <property type="entry name" value="ACYL_TRANSF_3 DOMAIN-CONTAINING PROTEIN"/>
    <property type="match status" value="1"/>
</dbReference>
<organism evidence="4 5">
    <name type="scientific">Variovorax paradoxus</name>
    <dbReference type="NCBI Taxonomy" id="34073"/>
    <lineage>
        <taxon>Bacteria</taxon>
        <taxon>Pseudomonadati</taxon>
        <taxon>Pseudomonadota</taxon>
        <taxon>Betaproteobacteria</taxon>
        <taxon>Burkholderiales</taxon>
        <taxon>Comamonadaceae</taxon>
        <taxon>Variovorax</taxon>
    </lineage>
</organism>
<feature type="transmembrane region" description="Helical" evidence="1">
    <location>
        <begin position="134"/>
        <end position="157"/>
    </location>
</feature>
<sequence>MHPKYRPDIDGLRAIAVGAVLVYHAFPTALMGGFIGVDIFFVISGFLITTIILQSLAAGDFTYRDFYARRIRRIFPALIVVLLATLCAGWYLLLSDEFAELGKQTVGGSAFVANLVFWSESGYFDTAAETKPLLHLWSLGIEEQFYIFWPLLLGLAWRKRWPMVRVVLAVAAVSFLINVTTVHPLPAASFYSPASRFWELMVGGILACMRLKPPAPNAWRSHVQSVLGVGLIVLGLVMIRSNKAFPGWWALLPTLGAVSCIAAGPNGVLNKYLLSNRVMVWIGLISYPLYLWHWPLLAFVRIVEADPLHPSPVYRAGAMVASVLLAWATYRFVERFARNRLGAGTLKALGAGMVLAAAAGVAIFLGVPEPRNNSARLQVVANATLDGDYYEGFKLDQIGEQLVYKVGSGPKRVLFLGDSHVQQYAPRVMELARTLSMPDKSAWFVTQGACPAVPGVHADKNIGCAERRDAMLAYAMGPEVDSVVIGGCWNCYFIGQGALDYYFRDADNKRHPFQNGDGIERSLASMEFTLRELARHKKVYLLLDNPGGPEFTPKRLIEGSRLTHMEAMSSTPTAPLPADQKQLNDRLRAIAQASGAEPIDAMSVLCKNDQCLRTLPDGAPAYKDADHLRPRYTREEASYFDRTVRSAPAAAQQPAR</sequence>
<feature type="domain" description="Acyltransferase 3" evidence="2">
    <location>
        <begin position="8"/>
        <end position="331"/>
    </location>
</feature>
<keyword evidence="1" id="KW-0472">Membrane</keyword>